<evidence type="ECO:0000313" key="2">
    <source>
        <dbReference type="EMBL" id="RIA75873.1"/>
    </source>
</evidence>
<dbReference type="GO" id="GO:0016226">
    <property type="term" value="P:iron-sulfur cluster assembly"/>
    <property type="evidence" value="ECO:0007669"/>
    <property type="project" value="InterPro"/>
</dbReference>
<evidence type="ECO:0000313" key="3">
    <source>
        <dbReference type="Proteomes" id="UP000266506"/>
    </source>
</evidence>
<proteinExistence type="predicted"/>
<dbReference type="EMBL" id="QXEV01000009">
    <property type="protein sequence ID" value="RIA75873.1"/>
    <property type="molecule type" value="Genomic_DNA"/>
</dbReference>
<organism evidence="2 3">
    <name type="scientific">Anaeroplasma bactoclasticum</name>
    <dbReference type="NCBI Taxonomy" id="2088"/>
    <lineage>
        <taxon>Bacteria</taxon>
        <taxon>Bacillati</taxon>
        <taxon>Mycoplasmatota</taxon>
        <taxon>Mollicutes</taxon>
        <taxon>Anaeroplasmatales</taxon>
        <taxon>Anaeroplasmataceae</taxon>
        <taxon>Anaeroplasma</taxon>
    </lineage>
</organism>
<comment type="caution">
    <text evidence="2">The sequence shown here is derived from an EMBL/GenBank/DDBJ whole genome shotgun (WGS) entry which is preliminary data.</text>
</comment>
<dbReference type="Proteomes" id="UP000266506">
    <property type="component" value="Unassembled WGS sequence"/>
</dbReference>
<dbReference type="RefSeq" id="WP_119016193.1">
    <property type="nucleotide sequence ID" value="NZ_QXEV01000009.1"/>
</dbReference>
<dbReference type="PANTHER" id="PTHR43575:SF1">
    <property type="entry name" value="PROTEIN ABCI7, CHLOROPLASTIC"/>
    <property type="match status" value="1"/>
</dbReference>
<dbReference type="InterPro" id="IPR000825">
    <property type="entry name" value="SUF_FeS_clus_asmbl_SufBD_core"/>
</dbReference>
<keyword evidence="3" id="KW-1185">Reference proteome</keyword>
<gene>
    <name evidence="2" type="ORF">EI71_01046</name>
</gene>
<reference evidence="2 3" key="1">
    <citation type="submission" date="2018-08" db="EMBL/GenBank/DDBJ databases">
        <title>Genomic Encyclopedia of Archaeal and Bacterial Type Strains, Phase II (KMG-II): from individual species to whole genera.</title>
        <authorList>
            <person name="Goeker M."/>
        </authorList>
    </citation>
    <scope>NUCLEOTIDE SEQUENCE [LARGE SCALE GENOMIC DNA]</scope>
    <source>
        <strain evidence="2 3">ATCC 27112</strain>
    </source>
</reference>
<dbReference type="OrthoDB" id="388236at2"/>
<evidence type="ECO:0000259" key="1">
    <source>
        <dbReference type="Pfam" id="PF01458"/>
    </source>
</evidence>
<dbReference type="InterPro" id="IPR055346">
    <property type="entry name" value="Fe-S_cluster_assembly_SufBD"/>
</dbReference>
<dbReference type="PANTHER" id="PTHR43575">
    <property type="entry name" value="PROTEIN ABCI7, CHLOROPLASTIC"/>
    <property type="match status" value="1"/>
</dbReference>
<dbReference type="InParanoid" id="A0A397RP20"/>
<protein>
    <submittedName>
        <fullName evidence="2">Uncharacterized protein UPF0051</fullName>
    </submittedName>
</protein>
<dbReference type="InterPro" id="IPR037284">
    <property type="entry name" value="SUF_FeS_clus_asmbl_SufBD_sf"/>
</dbReference>
<dbReference type="Pfam" id="PF01458">
    <property type="entry name" value="SUFBD_core"/>
    <property type="match status" value="1"/>
</dbReference>
<dbReference type="SUPFAM" id="SSF101960">
    <property type="entry name" value="Stabilizer of iron transporter SufD"/>
    <property type="match status" value="1"/>
</dbReference>
<accession>A0A397RP20</accession>
<dbReference type="AlphaFoldDB" id="A0A397RP20"/>
<name>A0A397RP20_9MOLU</name>
<feature type="domain" description="SUF system FeS cluster assembly SufBD core" evidence="1">
    <location>
        <begin position="72"/>
        <end position="235"/>
    </location>
</feature>
<sequence>MDEVVLVPVTALGQAEDGKYYINKTKDEIYLIESSCNIVVKDGVFAKFIDKTKNQEVSILGLKDSSIQYYVLNSTSTKRIFDIHGEVNVLEISVANTEESLNINLLEENSIANVENLSVLSKVSSTYTQRIDHKMGQTFSNIKNVGVAMNGSTLVFDTTGKIEKGMAKAKCSQLSRGVVMDNESQITAKPILLIDEYDCFANHGASIGKMSDEDLFYLMSRGLTKKEAFLLILEGIVRPFINAIPKEELRVQMEKEIFERLGE</sequence>